<sequence>MRIVRRLFLLFLLLVIALIVAVIVYIRPDKALDMSYEPVDMKVKVWNMVKDKVPEIELTSEELNNLAKKKMVEVLNTTKTSVEVTGAEFIIHGDEVEAKLNGKWGMLPFGVTLFFHMESSGSNLILEHISTQIKQVTIPNSMWSLEPITFSLKEHIPNIVDIDQVDFKTDSISLTFKIDWSLIPQFLLDFK</sequence>
<evidence type="ECO:0000313" key="2">
    <source>
        <dbReference type="EMBL" id="SIR40987.1"/>
    </source>
</evidence>
<accession>A0ABY1K8I7</accession>
<evidence type="ECO:0008006" key="4">
    <source>
        <dbReference type="Google" id="ProtNLM"/>
    </source>
</evidence>
<dbReference type="RefSeq" id="WP_082867681.1">
    <property type="nucleotide sequence ID" value="NZ_FTNK01000013.1"/>
</dbReference>
<keyword evidence="1" id="KW-0472">Membrane</keyword>
<comment type="caution">
    <text evidence="2">The sequence shown here is derived from an EMBL/GenBank/DDBJ whole genome shotgun (WGS) entry which is preliminary data.</text>
</comment>
<reference evidence="2 3" key="1">
    <citation type="submission" date="2017-01" db="EMBL/GenBank/DDBJ databases">
        <authorList>
            <person name="Varghese N."/>
            <person name="Submissions S."/>
        </authorList>
    </citation>
    <scope>NUCLEOTIDE SEQUENCE [LARGE SCALE GENOMIC DNA]</scope>
    <source>
        <strain evidence="2 3">ATCC 23464</strain>
    </source>
</reference>
<organism evidence="2 3">
    <name type="scientific">Paenibacillus macquariensis</name>
    <dbReference type="NCBI Taxonomy" id="948756"/>
    <lineage>
        <taxon>Bacteria</taxon>
        <taxon>Bacillati</taxon>
        <taxon>Bacillota</taxon>
        <taxon>Bacilli</taxon>
        <taxon>Bacillales</taxon>
        <taxon>Paenibacillaceae</taxon>
        <taxon>Paenibacillus</taxon>
    </lineage>
</organism>
<feature type="transmembrane region" description="Helical" evidence="1">
    <location>
        <begin position="7"/>
        <end position="26"/>
    </location>
</feature>
<keyword evidence="1" id="KW-0812">Transmembrane</keyword>
<protein>
    <recommendedName>
        <fullName evidence="4">DUF2140 domain-containing protein</fullName>
    </recommendedName>
</protein>
<dbReference type="Proteomes" id="UP000186666">
    <property type="component" value="Unassembled WGS sequence"/>
</dbReference>
<gene>
    <name evidence="2" type="ORF">SAMN05421578_11343</name>
</gene>
<keyword evidence="3" id="KW-1185">Reference proteome</keyword>
<evidence type="ECO:0000313" key="3">
    <source>
        <dbReference type="Proteomes" id="UP000186666"/>
    </source>
</evidence>
<proteinExistence type="predicted"/>
<name>A0ABY1K8I7_9BACL</name>
<keyword evidence="1" id="KW-1133">Transmembrane helix</keyword>
<evidence type="ECO:0000256" key="1">
    <source>
        <dbReference type="SAM" id="Phobius"/>
    </source>
</evidence>
<dbReference type="EMBL" id="FTNK01000013">
    <property type="protein sequence ID" value="SIR40987.1"/>
    <property type="molecule type" value="Genomic_DNA"/>
</dbReference>